<feature type="region of interest" description="Disordered" evidence="1">
    <location>
        <begin position="181"/>
        <end position="219"/>
    </location>
</feature>
<dbReference type="InterPro" id="IPR013783">
    <property type="entry name" value="Ig-like_fold"/>
</dbReference>
<protein>
    <submittedName>
        <fullName evidence="3">Uncharacterized protein LOC116407641</fullName>
    </submittedName>
</protein>
<feature type="compositionally biased region" description="Low complexity" evidence="1">
    <location>
        <begin position="198"/>
        <end position="210"/>
    </location>
</feature>
<accession>A0A8J1IWS3</accession>
<dbReference type="Xenbase" id="XB-GENE-29092895">
    <property type="gene designation" value="LOC116407641"/>
</dbReference>
<name>A0A8J1IWS3_XENTR</name>
<dbReference type="KEGG" id="xtr:116407641"/>
<organism evidence="2 3">
    <name type="scientific">Xenopus tropicalis</name>
    <name type="common">Western clawed frog</name>
    <name type="synonym">Silurana tropicalis</name>
    <dbReference type="NCBI Taxonomy" id="8364"/>
    <lineage>
        <taxon>Eukaryota</taxon>
        <taxon>Metazoa</taxon>
        <taxon>Chordata</taxon>
        <taxon>Craniata</taxon>
        <taxon>Vertebrata</taxon>
        <taxon>Euteleostomi</taxon>
        <taxon>Amphibia</taxon>
        <taxon>Batrachia</taxon>
        <taxon>Anura</taxon>
        <taxon>Pipoidea</taxon>
        <taxon>Pipidae</taxon>
        <taxon>Xenopodinae</taxon>
        <taxon>Xenopus</taxon>
        <taxon>Silurana</taxon>
    </lineage>
</organism>
<evidence type="ECO:0000313" key="4">
    <source>
        <dbReference type="Xenbase" id="XB-GENE-29092895"/>
    </source>
</evidence>
<dbReference type="OrthoDB" id="10599949at2759"/>
<feature type="region of interest" description="Disordered" evidence="1">
    <location>
        <begin position="12"/>
        <end position="37"/>
    </location>
</feature>
<dbReference type="Gene3D" id="2.60.40.10">
    <property type="entry name" value="Immunoglobulins"/>
    <property type="match status" value="2"/>
</dbReference>
<dbReference type="AlphaFoldDB" id="A0A8J1IWS3"/>
<evidence type="ECO:0000313" key="3">
    <source>
        <dbReference type="RefSeq" id="XP_031749220.1"/>
    </source>
</evidence>
<gene>
    <name evidence="3 4" type="primary">LOC116407641</name>
</gene>
<dbReference type="AGR" id="Xenbase:XB-GENE-29092895"/>
<reference evidence="3" key="1">
    <citation type="submission" date="2025-08" db="UniProtKB">
        <authorList>
            <consortium name="RefSeq"/>
        </authorList>
    </citation>
    <scope>IDENTIFICATION</scope>
    <source>
        <strain evidence="3">Nigerian</strain>
        <tissue evidence="3">Liver and blood</tissue>
    </source>
</reference>
<dbReference type="GeneID" id="116407641"/>
<evidence type="ECO:0000256" key="1">
    <source>
        <dbReference type="SAM" id="MobiDB-lite"/>
    </source>
</evidence>
<dbReference type="RefSeq" id="XP_031749220.1">
    <property type="nucleotide sequence ID" value="XM_031893360.1"/>
</dbReference>
<dbReference type="Proteomes" id="UP000008143">
    <property type="component" value="Chromosome 9"/>
</dbReference>
<proteinExistence type="predicted"/>
<evidence type="ECO:0000313" key="2">
    <source>
        <dbReference type="Proteomes" id="UP000008143"/>
    </source>
</evidence>
<keyword evidence="2" id="KW-1185">Reference proteome</keyword>
<sequence>MKISWQLIQEQARNKGKEQAGNKGKALSSEPEYGNNPDGTYRATSACQIPTGINRNIPYTLCATVAHESLPQPIVTHIKQAAPQIVEPVGFTPMPSGNILCSVHFSKFYPRDILIKWVTIKEKGPELKATKQIIQTDGEETFDAVTKCEIPREKLQHGVRVTWEHESLALPQYRDLRVPEKEIGSVQPSSVPSLEPRATGSATGSAGESSAGKKRCQST</sequence>